<dbReference type="Gene3D" id="2.60.40.180">
    <property type="entry name" value="Transthyretin/hydroxyisourate hydrolase domain"/>
    <property type="match status" value="1"/>
</dbReference>
<sequence length="166" mass="18544">MSQRDPITCHILDTTVGLPARNVIVQIHRVNEIETSSTTDHSTTTTITSDYEIDPPFARAKTNEDGRVLNWVFDPKVQQSDEAFAKTGVRDGKWVKLVPGLYKIKFLTGKYFRDLAITNAGNNGSAGASGRTFFPVVEVVFEVDDLSHYHIPLLLSNYSYTTYRGS</sequence>
<gene>
    <name evidence="9" type="ORF">FOB60_003514</name>
</gene>
<evidence type="ECO:0000256" key="7">
    <source>
        <dbReference type="ARBA" id="ARBA00022801"/>
    </source>
</evidence>
<evidence type="ECO:0000259" key="8">
    <source>
        <dbReference type="Pfam" id="PF00576"/>
    </source>
</evidence>
<evidence type="ECO:0000313" key="10">
    <source>
        <dbReference type="Proteomes" id="UP000590412"/>
    </source>
</evidence>
<dbReference type="InterPro" id="IPR023416">
    <property type="entry name" value="Transthyretin/HIU_hydrolase_d"/>
</dbReference>
<dbReference type="EC" id="3.5.2.17" evidence="5"/>
<protein>
    <recommendedName>
        <fullName evidence="5">hydroxyisourate hydrolase</fullName>
        <ecNumber evidence="5">3.5.2.17</ecNumber>
    </recommendedName>
</protein>
<keyword evidence="6" id="KW-0659">Purine metabolism</keyword>
<dbReference type="PANTHER" id="PTHR10395">
    <property type="entry name" value="URICASE AND TRANSTHYRETIN-RELATED"/>
    <property type="match status" value="1"/>
</dbReference>
<dbReference type="InterPro" id="IPR023418">
    <property type="entry name" value="Thyroxine_BS"/>
</dbReference>
<evidence type="ECO:0000256" key="5">
    <source>
        <dbReference type="ARBA" id="ARBA00012609"/>
    </source>
</evidence>
<comment type="catalytic activity">
    <reaction evidence="1">
        <text>5-hydroxyisourate + H2O = 5-hydroxy-2-oxo-4-ureido-2,5-dihydro-1H-imidazole-5-carboxylate + H(+)</text>
        <dbReference type="Rhea" id="RHEA:23736"/>
        <dbReference type="ChEBI" id="CHEBI:15377"/>
        <dbReference type="ChEBI" id="CHEBI:15378"/>
        <dbReference type="ChEBI" id="CHEBI:18072"/>
        <dbReference type="ChEBI" id="CHEBI:58639"/>
        <dbReference type="EC" id="3.5.2.17"/>
    </reaction>
</comment>
<dbReference type="GO" id="GO:0033971">
    <property type="term" value="F:hydroxyisourate hydrolase activity"/>
    <property type="evidence" value="ECO:0007669"/>
    <property type="project" value="UniProtKB-EC"/>
</dbReference>
<proteinExistence type="inferred from homology"/>
<comment type="caution">
    <text evidence="9">The sequence shown here is derived from an EMBL/GenBank/DDBJ whole genome shotgun (WGS) entry which is preliminary data.</text>
</comment>
<dbReference type="InterPro" id="IPR036817">
    <property type="entry name" value="Transthyretin/HIU_hydrolase_sf"/>
</dbReference>
<feature type="domain" description="Transthyretin/hydroxyisourate hydrolase" evidence="8">
    <location>
        <begin position="7"/>
        <end position="165"/>
    </location>
</feature>
<dbReference type="PROSITE" id="PS00768">
    <property type="entry name" value="TRANSTHYRETIN_1"/>
    <property type="match status" value="1"/>
</dbReference>
<evidence type="ECO:0000313" key="9">
    <source>
        <dbReference type="EMBL" id="KAF6050846.1"/>
    </source>
</evidence>
<comment type="function">
    <text evidence="2">Catalyzes the hydrolysis of 5-hydroxyisourate (HIU) to 2-oxo-4-hydroxy-4-carboxy-5-ureidoimidazoline (OHCU).</text>
</comment>
<comment type="similarity">
    <text evidence="3">Belongs to the transthyretin family. 5-hydroxyisourate hydrolase subfamily.</text>
</comment>
<evidence type="ECO:0000256" key="6">
    <source>
        <dbReference type="ARBA" id="ARBA00022631"/>
    </source>
</evidence>
<dbReference type="InterPro" id="IPR014306">
    <property type="entry name" value="Hydroxyisourate_hydrolase"/>
</dbReference>
<accession>A0A8X7NKH6</accession>
<name>A0A8X7NKH6_CANPA</name>
<dbReference type="Pfam" id="PF00576">
    <property type="entry name" value="Transthyretin"/>
    <property type="match status" value="1"/>
</dbReference>
<dbReference type="NCBIfam" id="TIGR02962">
    <property type="entry name" value="hdxy_isourate"/>
    <property type="match status" value="1"/>
</dbReference>
<reference evidence="9" key="1">
    <citation type="submission" date="2020-03" db="EMBL/GenBank/DDBJ databases">
        <title>FDA dAtabase for Regulatory Grade micrObial Sequences (FDA-ARGOS): Supporting development and validation of Infectious Disease Dx tests.</title>
        <authorList>
            <person name="Campos J."/>
            <person name="Goldberg B."/>
            <person name="Tallon L."/>
            <person name="Sadzewicz L."/>
            <person name="Vavikolanu K."/>
            <person name="Mehta A."/>
            <person name="Aluvathingal J."/>
            <person name="Nadendla S."/>
            <person name="Nandy P."/>
            <person name="Geyer C."/>
            <person name="Yan Y."/>
            <person name="Sichtig H."/>
        </authorList>
    </citation>
    <scope>NUCLEOTIDE SEQUENCE [LARGE SCALE GENOMIC DNA]</scope>
    <source>
        <strain evidence="9">FDAARGOS_652</strain>
    </source>
</reference>
<dbReference type="EMBL" id="JABWAB010000005">
    <property type="protein sequence ID" value="KAF6050846.1"/>
    <property type="molecule type" value="Genomic_DNA"/>
</dbReference>
<organism evidence="9 10">
    <name type="scientific">Candida parapsilosis</name>
    <name type="common">Yeast</name>
    <dbReference type="NCBI Taxonomy" id="5480"/>
    <lineage>
        <taxon>Eukaryota</taxon>
        <taxon>Fungi</taxon>
        <taxon>Dikarya</taxon>
        <taxon>Ascomycota</taxon>
        <taxon>Saccharomycotina</taxon>
        <taxon>Pichiomycetes</taxon>
        <taxon>Debaryomycetaceae</taxon>
        <taxon>Candida/Lodderomyces clade</taxon>
        <taxon>Candida</taxon>
    </lineage>
</organism>
<evidence type="ECO:0000256" key="3">
    <source>
        <dbReference type="ARBA" id="ARBA00009850"/>
    </source>
</evidence>
<evidence type="ECO:0000256" key="1">
    <source>
        <dbReference type="ARBA" id="ARBA00001043"/>
    </source>
</evidence>
<dbReference type="AlphaFoldDB" id="A0A8X7NKH6"/>
<evidence type="ECO:0000256" key="4">
    <source>
        <dbReference type="ARBA" id="ARBA00011881"/>
    </source>
</evidence>
<dbReference type="PANTHER" id="PTHR10395:SF7">
    <property type="entry name" value="5-HYDROXYISOURATE HYDROLASE"/>
    <property type="match status" value="1"/>
</dbReference>
<dbReference type="GO" id="GO:0006144">
    <property type="term" value="P:purine nucleobase metabolic process"/>
    <property type="evidence" value="ECO:0007669"/>
    <property type="project" value="UniProtKB-KW"/>
</dbReference>
<dbReference type="Proteomes" id="UP000590412">
    <property type="component" value="Unassembled WGS sequence"/>
</dbReference>
<dbReference type="SUPFAM" id="SSF49472">
    <property type="entry name" value="Transthyretin (synonym: prealbumin)"/>
    <property type="match status" value="1"/>
</dbReference>
<keyword evidence="7" id="KW-0378">Hydrolase</keyword>
<comment type="subunit">
    <text evidence="4">Homotetramer.</text>
</comment>
<evidence type="ECO:0000256" key="2">
    <source>
        <dbReference type="ARBA" id="ARBA00002704"/>
    </source>
</evidence>